<dbReference type="GeneTree" id="ENSGT00940000163587"/>
<dbReference type="SMART" id="SM00449">
    <property type="entry name" value="SPRY"/>
    <property type="match status" value="1"/>
</dbReference>
<dbReference type="InterPro" id="IPR001870">
    <property type="entry name" value="B30.2/SPRY"/>
</dbReference>
<dbReference type="InterPro" id="IPR013320">
    <property type="entry name" value="ConA-like_dom_sf"/>
</dbReference>
<organism evidence="2 3">
    <name type="scientific">Electrophorus electricus</name>
    <name type="common">Electric eel</name>
    <name type="synonym">Gymnotus electricus</name>
    <dbReference type="NCBI Taxonomy" id="8005"/>
    <lineage>
        <taxon>Eukaryota</taxon>
        <taxon>Metazoa</taxon>
        <taxon>Chordata</taxon>
        <taxon>Craniata</taxon>
        <taxon>Vertebrata</taxon>
        <taxon>Euteleostomi</taxon>
        <taxon>Actinopterygii</taxon>
        <taxon>Neopterygii</taxon>
        <taxon>Teleostei</taxon>
        <taxon>Ostariophysi</taxon>
        <taxon>Gymnotiformes</taxon>
        <taxon>Gymnotoidei</taxon>
        <taxon>Gymnotidae</taxon>
        <taxon>Electrophorus</taxon>
    </lineage>
</organism>
<dbReference type="Pfam" id="PF13765">
    <property type="entry name" value="PRY"/>
    <property type="match status" value="1"/>
</dbReference>
<dbReference type="InterPro" id="IPR003879">
    <property type="entry name" value="Butyrophylin_SPRY"/>
</dbReference>
<dbReference type="PANTHER" id="PTHR24103">
    <property type="entry name" value="E3 UBIQUITIN-PROTEIN LIGASE TRIM"/>
    <property type="match status" value="1"/>
</dbReference>
<reference evidence="3" key="2">
    <citation type="journal article" date="2017" name="Sci. Adv.">
        <title>A tail of two voltages: Proteomic comparison of the three electric organs of the electric eel.</title>
        <authorList>
            <person name="Traeger L.L."/>
            <person name="Sabat G."/>
            <person name="Barrett-Wilt G.A."/>
            <person name="Wells G.B."/>
            <person name="Sussman M.R."/>
        </authorList>
    </citation>
    <scope>NUCLEOTIDE SEQUENCE [LARGE SCALE GENOMIC DNA]</scope>
</reference>
<dbReference type="Proteomes" id="UP000314983">
    <property type="component" value="Chromosome 23"/>
</dbReference>
<dbReference type="SMART" id="SM00589">
    <property type="entry name" value="PRY"/>
    <property type="match status" value="1"/>
</dbReference>
<evidence type="ECO:0000259" key="1">
    <source>
        <dbReference type="PROSITE" id="PS50188"/>
    </source>
</evidence>
<dbReference type="Pfam" id="PF00622">
    <property type="entry name" value="SPRY"/>
    <property type="match status" value="1"/>
</dbReference>
<keyword evidence="3" id="KW-1185">Reference proteome</keyword>
<dbReference type="CDD" id="cd13733">
    <property type="entry name" value="SPRY_PRY_C-I_1"/>
    <property type="match status" value="1"/>
</dbReference>
<evidence type="ECO:0000313" key="3">
    <source>
        <dbReference type="Proteomes" id="UP000314983"/>
    </source>
</evidence>
<dbReference type="InterPro" id="IPR006574">
    <property type="entry name" value="PRY"/>
</dbReference>
<reference evidence="2" key="5">
    <citation type="submission" date="2025-09" db="UniProtKB">
        <authorList>
            <consortium name="Ensembl"/>
        </authorList>
    </citation>
    <scope>IDENTIFICATION</scope>
</reference>
<feature type="domain" description="B30.2/SPRY" evidence="1">
    <location>
        <begin position="186"/>
        <end position="378"/>
    </location>
</feature>
<accession>A0A4W4GFW5</accession>
<dbReference type="Ensembl" id="ENSEEET00000035871.2">
    <property type="protein sequence ID" value="ENSEEEP00000035454.2"/>
    <property type="gene ID" value="ENSEEEG00000016881.2"/>
</dbReference>
<name>A0A4W4GFW5_ELEEL</name>
<dbReference type="PROSITE" id="PS50188">
    <property type="entry name" value="B302_SPRY"/>
    <property type="match status" value="1"/>
</dbReference>
<dbReference type="PRINTS" id="PR01407">
    <property type="entry name" value="BUTYPHLNCDUF"/>
</dbReference>
<dbReference type="OMA" id="AVWNWIC"/>
<dbReference type="Gene3D" id="2.60.120.920">
    <property type="match status" value="1"/>
</dbReference>
<dbReference type="InterPro" id="IPR003877">
    <property type="entry name" value="SPRY_dom"/>
</dbReference>
<dbReference type="FunFam" id="2.60.120.920:FF:000004">
    <property type="entry name" value="Butyrophilin subfamily 1 member A1"/>
    <property type="match status" value="1"/>
</dbReference>
<proteinExistence type="predicted"/>
<reference evidence="2" key="4">
    <citation type="submission" date="2025-08" db="UniProtKB">
        <authorList>
            <consortium name="Ensembl"/>
        </authorList>
    </citation>
    <scope>IDENTIFICATION</scope>
</reference>
<evidence type="ECO:0000313" key="2">
    <source>
        <dbReference type="Ensembl" id="ENSEEEP00000035454.2"/>
    </source>
</evidence>
<sequence length="388" mass="44724">MIKECLQFLIEPAKNLKIHLKEPRRRTRWERQEPLSESQLFIMELARELTWICQKSDVLVHIWTGEDIWPPAMCRQFIKETASILQLMENTEVSLLTLTDLHVMNQDCGERLVCVTDDEGNDLGGPKRSIMDWSRRQRRRHPHGVWPGDSVLTVLGDVEMGWRKGHLPHLQPALELLIWVALLTHLDKELIPRLWLAQKLKSICEVTFDPDTAHSALLVSDDGKRMRCCVDSRPIPLSRCRFDGWMCVVATEGFTAGRHYWEVEVGERDWRLGVAKESARRNGFGSLDSGSGYLTLRLERGTRLTALTLPVTRLACSHLPHHVGLYLDYEQGQLSFYDTQRRAHIYTYCGTFTERLFPVFGTADIMRDMVIRPAALRWSCLCDGPCLF</sequence>
<dbReference type="SUPFAM" id="SSF49899">
    <property type="entry name" value="Concanavalin A-like lectins/glucanases"/>
    <property type="match status" value="1"/>
</dbReference>
<dbReference type="InterPro" id="IPR043136">
    <property type="entry name" value="B30.2/SPRY_sf"/>
</dbReference>
<gene>
    <name evidence="2" type="primary">zgc:194990</name>
</gene>
<dbReference type="InterPro" id="IPR050143">
    <property type="entry name" value="TRIM/RBCC"/>
</dbReference>
<dbReference type="AlphaFoldDB" id="A0A4W4GFW5"/>
<reference evidence="3" key="1">
    <citation type="journal article" date="2014" name="Science">
        <title>Nonhuman genetics. Genomic basis for the convergent evolution of electric organs.</title>
        <authorList>
            <person name="Gallant J.R."/>
            <person name="Traeger L.L."/>
            <person name="Volkening J.D."/>
            <person name="Moffett H."/>
            <person name="Chen P.H."/>
            <person name="Novina C.D."/>
            <person name="Phillips G.N.Jr."/>
            <person name="Anand R."/>
            <person name="Wells G.B."/>
            <person name="Pinch M."/>
            <person name="Guth R."/>
            <person name="Unguez G.A."/>
            <person name="Albert J.S."/>
            <person name="Zakon H.H."/>
            <person name="Samanta M.P."/>
            <person name="Sussman M.R."/>
        </authorList>
    </citation>
    <scope>NUCLEOTIDE SEQUENCE [LARGE SCALE GENOMIC DNA]</scope>
</reference>
<protein>
    <recommendedName>
        <fullName evidence="1">B30.2/SPRY domain-containing protein</fullName>
    </recommendedName>
</protein>
<reference evidence="2" key="3">
    <citation type="submission" date="2020-05" db="EMBL/GenBank/DDBJ databases">
        <title>Electrophorus electricus (electric eel) genome, fEleEle1, primary haplotype.</title>
        <authorList>
            <person name="Myers G."/>
            <person name="Meyer A."/>
            <person name="Fedrigo O."/>
            <person name="Formenti G."/>
            <person name="Rhie A."/>
            <person name="Tracey A."/>
            <person name="Sims Y."/>
            <person name="Jarvis E.D."/>
        </authorList>
    </citation>
    <scope>NUCLEOTIDE SEQUENCE [LARGE SCALE GENOMIC DNA]</scope>
</reference>
<dbReference type="STRING" id="8005.ENSEEEP00000035454"/>